<organism evidence="2 3">
    <name type="scientific">Dyadobacter luteus</name>
    <dbReference type="NCBI Taxonomy" id="2259619"/>
    <lineage>
        <taxon>Bacteria</taxon>
        <taxon>Pseudomonadati</taxon>
        <taxon>Bacteroidota</taxon>
        <taxon>Cytophagia</taxon>
        <taxon>Cytophagales</taxon>
        <taxon>Spirosomataceae</taxon>
        <taxon>Dyadobacter</taxon>
    </lineage>
</organism>
<evidence type="ECO:0000259" key="1">
    <source>
        <dbReference type="Pfam" id="PF13712"/>
    </source>
</evidence>
<name>A0A3D8Y4V4_9BACT</name>
<dbReference type="SUPFAM" id="SSF53448">
    <property type="entry name" value="Nucleotide-diphospho-sugar transferases"/>
    <property type="match status" value="1"/>
</dbReference>
<dbReference type="Gene3D" id="3.90.550.10">
    <property type="entry name" value="Spore Coat Polysaccharide Biosynthesis Protein SpsA, Chain A"/>
    <property type="match status" value="1"/>
</dbReference>
<sequence>MISVIICSANAEDLSDVSNSIALTIGVEYEIIAIDNSNGEKGISEVYNTGAGAAKYPVLCFMHEDIEMKSPDWGKLVTALFSRDPNIGLVGVAGGGYKSLTPSGWYNYTIERNGGAYSNVLQGYKHAGKEEGYDYNNPKYQLYSKVACIDGCWMCMPKSVWEKYPFDSKNFRKFHGYDLDISLSVNQSYDVVVTFDILLRHFSEGKFDRVWFKEMLRVHRKWSHVLPFDADKLIGDDLFQTEKWAYRRFLQDAIDIGFSKFLLLRTVWSSRKSSLFGFGVMVSLAFALMKMKRREGNENWTNSTLLQIIQ</sequence>
<evidence type="ECO:0000313" key="2">
    <source>
        <dbReference type="EMBL" id="REA56636.1"/>
    </source>
</evidence>
<feature type="domain" description="Streptomycin biosynthesis protein StrF" evidence="1">
    <location>
        <begin position="4"/>
        <end position="193"/>
    </location>
</feature>
<reference evidence="2 3" key="1">
    <citation type="submission" date="2018-07" db="EMBL/GenBank/DDBJ databases">
        <title>Dyadobacter roseus sp. nov., isolated from rose rhizosphere soil.</title>
        <authorList>
            <person name="Chen L."/>
        </authorList>
    </citation>
    <scope>NUCLEOTIDE SEQUENCE [LARGE SCALE GENOMIC DNA]</scope>
    <source>
        <strain evidence="2 3">RS19</strain>
    </source>
</reference>
<dbReference type="EMBL" id="QNUL01000036">
    <property type="protein sequence ID" value="REA56636.1"/>
    <property type="molecule type" value="Genomic_DNA"/>
</dbReference>
<dbReference type="OrthoDB" id="7851643at2"/>
<dbReference type="RefSeq" id="WP_115833946.1">
    <property type="nucleotide sequence ID" value="NZ_QNUL01000036.1"/>
</dbReference>
<dbReference type="Proteomes" id="UP000256373">
    <property type="component" value="Unassembled WGS sequence"/>
</dbReference>
<keyword evidence="3" id="KW-1185">Reference proteome</keyword>
<dbReference type="Pfam" id="PF13712">
    <property type="entry name" value="Glyco_tranf_2_5"/>
    <property type="match status" value="1"/>
</dbReference>
<evidence type="ECO:0000313" key="3">
    <source>
        <dbReference type="Proteomes" id="UP000256373"/>
    </source>
</evidence>
<proteinExistence type="predicted"/>
<comment type="caution">
    <text evidence="2">The sequence shown here is derived from an EMBL/GenBank/DDBJ whole genome shotgun (WGS) entry which is preliminary data.</text>
</comment>
<protein>
    <recommendedName>
        <fullName evidence="1">Streptomycin biosynthesis protein StrF domain-containing protein</fullName>
    </recommendedName>
</protein>
<dbReference type="InterPro" id="IPR029044">
    <property type="entry name" value="Nucleotide-diphossugar_trans"/>
</dbReference>
<dbReference type="InterPro" id="IPR059123">
    <property type="entry name" value="StrF_dom"/>
</dbReference>
<dbReference type="AlphaFoldDB" id="A0A3D8Y4V4"/>
<gene>
    <name evidence="2" type="ORF">DSL64_26305</name>
</gene>
<accession>A0A3D8Y4V4</accession>